<sequence>MVTLPAPADLALNESDPRFTKFPDLTHLEGVFEGERPKLRLGDTSADTPREAAEEWIEEEQEWQRDVETPQCEEPPDGLQVITGADDDEDWDNGFNRSAHKDF</sequence>
<dbReference type="AlphaFoldDB" id="A0AAV7NQB9"/>
<evidence type="ECO:0000256" key="1">
    <source>
        <dbReference type="SAM" id="MobiDB-lite"/>
    </source>
</evidence>
<protein>
    <submittedName>
        <fullName evidence="2">Uncharacterized protein</fullName>
    </submittedName>
</protein>
<proteinExistence type="predicted"/>
<gene>
    <name evidence="2" type="ORF">NDU88_005419</name>
</gene>
<name>A0AAV7NQB9_PLEWA</name>
<dbReference type="EMBL" id="JANPWB010000012">
    <property type="protein sequence ID" value="KAJ1117219.1"/>
    <property type="molecule type" value="Genomic_DNA"/>
</dbReference>
<accession>A0AAV7NQB9</accession>
<dbReference type="Proteomes" id="UP001066276">
    <property type="component" value="Chromosome 8"/>
</dbReference>
<keyword evidence="3" id="KW-1185">Reference proteome</keyword>
<comment type="caution">
    <text evidence="2">The sequence shown here is derived from an EMBL/GenBank/DDBJ whole genome shotgun (WGS) entry which is preliminary data.</text>
</comment>
<organism evidence="2 3">
    <name type="scientific">Pleurodeles waltl</name>
    <name type="common">Iberian ribbed newt</name>
    <dbReference type="NCBI Taxonomy" id="8319"/>
    <lineage>
        <taxon>Eukaryota</taxon>
        <taxon>Metazoa</taxon>
        <taxon>Chordata</taxon>
        <taxon>Craniata</taxon>
        <taxon>Vertebrata</taxon>
        <taxon>Euteleostomi</taxon>
        <taxon>Amphibia</taxon>
        <taxon>Batrachia</taxon>
        <taxon>Caudata</taxon>
        <taxon>Salamandroidea</taxon>
        <taxon>Salamandridae</taxon>
        <taxon>Pleurodelinae</taxon>
        <taxon>Pleurodeles</taxon>
    </lineage>
</organism>
<feature type="region of interest" description="Disordered" evidence="1">
    <location>
        <begin position="62"/>
        <end position="103"/>
    </location>
</feature>
<reference evidence="2" key="1">
    <citation type="journal article" date="2022" name="bioRxiv">
        <title>Sequencing and chromosome-scale assembly of the giantPleurodeles waltlgenome.</title>
        <authorList>
            <person name="Brown T."/>
            <person name="Elewa A."/>
            <person name="Iarovenko S."/>
            <person name="Subramanian E."/>
            <person name="Araus A.J."/>
            <person name="Petzold A."/>
            <person name="Susuki M."/>
            <person name="Suzuki K.-i.T."/>
            <person name="Hayashi T."/>
            <person name="Toyoda A."/>
            <person name="Oliveira C."/>
            <person name="Osipova E."/>
            <person name="Leigh N.D."/>
            <person name="Simon A."/>
            <person name="Yun M.H."/>
        </authorList>
    </citation>
    <scope>NUCLEOTIDE SEQUENCE</scope>
    <source>
        <strain evidence="2">20211129_DDA</strain>
        <tissue evidence="2">Liver</tissue>
    </source>
</reference>
<evidence type="ECO:0000313" key="3">
    <source>
        <dbReference type="Proteomes" id="UP001066276"/>
    </source>
</evidence>
<evidence type="ECO:0000313" key="2">
    <source>
        <dbReference type="EMBL" id="KAJ1117219.1"/>
    </source>
</evidence>